<dbReference type="PIRSF" id="PIRSF002144">
    <property type="entry name" value="Ribosomal_S19"/>
    <property type="match status" value="1"/>
</dbReference>
<dbReference type="InterPro" id="IPR023575">
    <property type="entry name" value="Ribosomal_uS19_SF"/>
</dbReference>
<evidence type="ECO:0000256" key="4">
    <source>
        <dbReference type="SAM" id="MobiDB-lite"/>
    </source>
</evidence>
<evidence type="ECO:0000256" key="2">
    <source>
        <dbReference type="ARBA" id="ARBA00022980"/>
    </source>
</evidence>
<dbReference type="NCBIfam" id="TIGR01025">
    <property type="entry name" value="uS19_arch"/>
    <property type="match status" value="1"/>
</dbReference>
<evidence type="ECO:0000256" key="1">
    <source>
        <dbReference type="ARBA" id="ARBA00007345"/>
    </source>
</evidence>
<feature type="region of interest" description="Disordered" evidence="4">
    <location>
        <begin position="1"/>
        <end position="20"/>
    </location>
</feature>
<gene>
    <name evidence="5" type="ORF">B1A_01315</name>
</gene>
<dbReference type="PROSITE" id="PS00323">
    <property type="entry name" value="RIBOSOMAL_S19"/>
    <property type="match status" value="1"/>
</dbReference>
<dbReference type="HAMAP" id="MF_00531">
    <property type="entry name" value="Ribosomal_uS19"/>
    <property type="match status" value="1"/>
</dbReference>
<keyword evidence="2 5" id="KW-0689">Ribosomal protein</keyword>
<dbReference type="Pfam" id="PF00203">
    <property type="entry name" value="Ribosomal_S19"/>
    <property type="match status" value="1"/>
</dbReference>
<reference evidence="5" key="2">
    <citation type="journal article" date="2014" name="ISME J.">
        <title>Microbial stratification in low pH oxic and suboxic macroscopic growths along an acid mine drainage.</title>
        <authorList>
            <person name="Mendez-Garcia C."/>
            <person name="Mesa V."/>
            <person name="Sprenger R.R."/>
            <person name="Richter M."/>
            <person name="Diez M.S."/>
            <person name="Solano J."/>
            <person name="Bargiela R."/>
            <person name="Golyshina O.V."/>
            <person name="Manteca A."/>
            <person name="Ramos J.L."/>
            <person name="Gallego J.R."/>
            <person name="Llorente I."/>
            <person name="Martins Dos Santos V.A."/>
            <person name="Jensen O.N."/>
            <person name="Pelaez A.I."/>
            <person name="Sanchez J."/>
            <person name="Ferrer M."/>
        </authorList>
    </citation>
    <scope>NUCLEOTIDE SEQUENCE</scope>
</reference>
<dbReference type="InterPro" id="IPR005713">
    <property type="entry name" value="Ribosomal_uS19_euk/arc"/>
</dbReference>
<protein>
    <submittedName>
        <fullName evidence="5">Ribosomal protein S15, eukaryotic/archaeal</fullName>
    </submittedName>
</protein>
<dbReference type="GO" id="GO:0022627">
    <property type="term" value="C:cytosolic small ribosomal subunit"/>
    <property type="evidence" value="ECO:0007669"/>
    <property type="project" value="TreeGrafter"/>
</dbReference>
<proteinExistence type="inferred from homology"/>
<dbReference type="EMBL" id="AUZX01001003">
    <property type="protein sequence ID" value="EQD80030.1"/>
    <property type="molecule type" value="Genomic_DNA"/>
</dbReference>
<evidence type="ECO:0000313" key="5">
    <source>
        <dbReference type="EMBL" id="EQD80030.1"/>
    </source>
</evidence>
<dbReference type="GO" id="GO:0006412">
    <property type="term" value="P:translation"/>
    <property type="evidence" value="ECO:0007669"/>
    <property type="project" value="InterPro"/>
</dbReference>
<name>T1DDA7_9ZZZZ</name>
<comment type="similarity">
    <text evidence="1">Belongs to the universal ribosomal protein uS19 family.</text>
</comment>
<dbReference type="AlphaFoldDB" id="T1DDA7"/>
<dbReference type="GO" id="GO:0003735">
    <property type="term" value="F:structural constituent of ribosome"/>
    <property type="evidence" value="ECO:0007669"/>
    <property type="project" value="InterPro"/>
</dbReference>
<keyword evidence="3" id="KW-0687">Ribonucleoprotein</keyword>
<dbReference type="GO" id="GO:0003723">
    <property type="term" value="F:RNA binding"/>
    <property type="evidence" value="ECO:0007669"/>
    <property type="project" value="InterPro"/>
</dbReference>
<feature type="compositionally biased region" description="Basic residues" evidence="4">
    <location>
        <begin position="11"/>
        <end position="20"/>
    </location>
</feature>
<dbReference type="PANTHER" id="PTHR11880:SF2">
    <property type="entry name" value="SMALL RIBOSOMAL SUBUNIT PROTEIN US19"/>
    <property type="match status" value="1"/>
</dbReference>
<evidence type="ECO:0000256" key="3">
    <source>
        <dbReference type="ARBA" id="ARBA00023274"/>
    </source>
</evidence>
<organism evidence="5">
    <name type="scientific">mine drainage metagenome</name>
    <dbReference type="NCBI Taxonomy" id="410659"/>
    <lineage>
        <taxon>unclassified sequences</taxon>
        <taxon>metagenomes</taxon>
        <taxon>ecological metagenomes</taxon>
    </lineage>
</organism>
<dbReference type="PRINTS" id="PR00975">
    <property type="entry name" value="RIBOSOMALS19"/>
</dbReference>
<reference evidence="5" key="1">
    <citation type="submission" date="2013-08" db="EMBL/GenBank/DDBJ databases">
        <authorList>
            <person name="Mendez C."/>
            <person name="Richter M."/>
            <person name="Ferrer M."/>
            <person name="Sanchez J."/>
        </authorList>
    </citation>
    <scope>NUCLEOTIDE SEQUENCE</scope>
</reference>
<dbReference type="InterPro" id="IPR002222">
    <property type="entry name" value="Ribosomal_uS19"/>
</dbReference>
<dbReference type="Gene3D" id="3.30.860.10">
    <property type="entry name" value="30s Ribosomal Protein S19, Chain A"/>
    <property type="match status" value="1"/>
</dbReference>
<comment type="caution">
    <text evidence="5">The sequence shown here is derived from an EMBL/GenBank/DDBJ whole genome shotgun (WGS) entry which is preliminary data.</text>
</comment>
<dbReference type="SUPFAM" id="SSF54570">
    <property type="entry name" value="Ribosomal protein S19"/>
    <property type="match status" value="1"/>
</dbReference>
<dbReference type="InterPro" id="IPR020934">
    <property type="entry name" value="Ribosomal_uS19_CS"/>
</dbReference>
<dbReference type="GO" id="GO:0000028">
    <property type="term" value="P:ribosomal small subunit assembly"/>
    <property type="evidence" value="ECO:0007669"/>
    <property type="project" value="TreeGrafter"/>
</dbReference>
<dbReference type="NCBIfam" id="NF003121">
    <property type="entry name" value="PRK04038.1"/>
    <property type="match status" value="1"/>
</dbReference>
<dbReference type="PANTHER" id="PTHR11880">
    <property type="entry name" value="RIBOSOMAL PROTEIN S19P FAMILY MEMBER"/>
    <property type="match status" value="1"/>
</dbReference>
<accession>T1DDA7</accession>
<sequence>MTVNRQASVKSIRRRSRKSQKVTLGRAKEFRYRNFTLEDLKKMDKDQIMKILPARARRSVKREMGIDQIKLYENLMGPKKQIKTHVRDMVILPRFVGKIVELYNGNSYVKFEIRAEMIGHYLGEFALTRKDVKHSGPGVGATRSSKFMPLK</sequence>